<comment type="caution">
    <text evidence="1">The sequence shown here is derived from an EMBL/GenBank/DDBJ whole genome shotgun (WGS) entry which is preliminary data.</text>
</comment>
<gene>
    <name evidence="1" type="ORF">EDC59_104195</name>
</gene>
<evidence type="ECO:0000313" key="2">
    <source>
        <dbReference type="Proteomes" id="UP000295506"/>
    </source>
</evidence>
<organism evidence="1 2">
    <name type="scientific">Pseudodesulfovibrio indicus</name>
    <dbReference type="NCBI Taxonomy" id="1716143"/>
    <lineage>
        <taxon>Bacteria</taxon>
        <taxon>Pseudomonadati</taxon>
        <taxon>Thermodesulfobacteriota</taxon>
        <taxon>Desulfovibrionia</taxon>
        <taxon>Desulfovibrionales</taxon>
        <taxon>Desulfovibrionaceae</taxon>
    </lineage>
</organism>
<dbReference type="RefSeq" id="WP_133987242.1">
    <property type="nucleotide sequence ID" value="NZ_CP014206.1"/>
</dbReference>
<name>A0AA94PM39_9BACT</name>
<protein>
    <recommendedName>
        <fullName evidence="3">Metallo-beta-lactamase domain-containing protein</fullName>
    </recommendedName>
</protein>
<accession>A0AA94PM39</accession>
<sequence>MGSTVFRALPVRRGDAFLLRTGRGAYLFDGGCLDSALPGMLRERLVGKLRSVVCTSASPERLGGVLDLMDEGYPVGEYWLPESLLDLILAGRGFDGGFPDWLVRCSLPVPAEAAFPIPSTLPPVAGDMPLTGAATLALLCAAACLGELPPAPRPMTPASAFLAVMKQLLDDKSGEGGDRLGGLLLATLDRRREDAADLAVLCGRMLAAEAEKLPVAGRDPRRDVARGLALAVLAEGLMARDVTIRFFRQTNRLENRFIPLHPLMCLNGLPAPGGKRKVLPASAGTVFRAARALSGAGAGLVFRYGSGRCGALFCSDSTMAFLGRGNVLPVDRPTVISAPQLGGVGNDEAYARIASRDPHSDVWVRSHLSFGRKVSEEFRSLPVKYCLRNCADRTVQEVLLTFSGKGWEKRSGADCSCP</sequence>
<evidence type="ECO:0008006" key="3">
    <source>
        <dbReference type="Google" id="ProtNLM"/>
    </source>
</evidence>
<dbReference type="Proteomes" id="UP000295506">
    <property type="component" value="Unassembled WGS sequence"/>
</dbReference>
<reference evidence="1 2" key="1">
    <citation type="submission" date="2019-03" db="EMBL/GenBank/DDBJ databases">
        <title>Genomic Encyclopedia of Type Strains, Phase IV (KMG-IV): sequencing the most valuable type-strain genomes for metagenomic binning, comparative biology and taxonomic classification.</title>
        <authorList>
            <person name="Goeker M."/>
        </authorList>
    </citation>
    <scope>NUCLEOTIDE SEQUENCE [LARGE SCALE GENOMIC DNA]</scope>
    <source>
        <strain evidence="1 2">DSM 101483</strain>
    </source>
</reference>
<proteinExistence type="predicted"/>
<dbReference type="EMBL" id="SOBK01000004">
    <property type="protein sequence ID" value="TDT89202.1"/>
    <property type="molecule type" value="Genomic_DNA"/>
</dbReference>
<evidence type="ECO:0000313" key="1">
    <source>
        <dbReference type="EMBL" id="TDT89202.1"/>
    </source>
</evidence>
<dbReference type="AlphaFoldDB" id="A0AA94PM39"/>